<gene>
    <name evidence="3" type="ORF">Zmor_009939</name>
</gene>
<dbReference type="AlphaFoldDB" id="A0AA38IPT3"/>
<dbReference type="Proteomes" id="UP001168821">
    <property type="component" value="Unassembled WGS sequence"/>
</dbReference>
<feature type="transmembrane region" description="Helical" evidence="1">
    <location>
        <begin position="135"/>
        <end position="154"/>
    </location>
</feature>
<feature type="chain" id="PRO_5041244715" evidence="2">
    <location>
        <begin position="20"/>
        <end position="183"/>
    </location>
</feature>
<dbReference type="EMBL" id="JALNTZ010000003">
    <property type="protein sequence ID" value="KAJ3658182.1"/>
    <property type="molecule type" value="Genomic_DNA"/>
</dbReference>
<comment type="caution">
    <text evidence="3">The sequence shown here is derived from an EMBL/GenBank/DDBJ whole genome shotgun (WGS) entry which is preliminary data.</text>
</comment>
<sequence>MKVALAIILTMYYISQSSGYFFPICSSKDDKSCTNYFTLPSFSFPSLSFGGGEQESVFHNVEDPTVKTTGFIFENFDNIVTVVGAFYEENVEAFAAPIYQTIVVYVSPIKEQYIRFLRYVPFLKYEEKVKADSRLYLLFIGTSVGIYILLYVYFTRKLCFYYQQRLREQYINNVKRIFRGKEE</sequence>
<name>A0AA38IPT3_9CUCU</name>
<organism evidence="3 4">
    <name type="scientific">Zophobas morio</name>
    <dbReference type="NCBI Taxonomy" id="2755281"/>
    <lineage>
        <taxon>Eukaryota</taxon>
        <taxon>Metazoa</taxon>
        <taxon>Ecdysozoa</taxon>
        <taxon>Arthropoda</taxon>
        <taxon>Hexapoda</taxon>
        <taxon>Insecta</taxon>
        <taxon>Pterygota</taxon>
        <taxon>Neoptera</taxon>
        <taxon>Endopterygota</taxon>
        <taxon>Coleoptera</taxon>
        <taxon>Polyphaga</taxon>
        <taxon>Cucujiformia</taxon>
        <taxon>Tenebrionidae</taxon>
        <taxon>Zophobas</taxon>
    </lineage>
</organism>
<feature type="signal peptide" evidence="2">
    <location>
        <begin position="1"/>
        <end position="19"/>
    </location>
</feature>
<keyword evidence="2" id="KW-0732">Signal</keyword>
<keyword evidence="1" id="KW-0812">Transmembrane</keyword>
<protein>
    <submittedName>
        <fullName evidence="3">Uncharacterized protein</fullName>
    </submittedName>
</protein>
<reference evidence="3" key="1">
    <citation type="journal article" date="2023" name="G3 (Bethesda)">
        <title>Whole genome assemblies of Zophobas morio and Tenebrio molitor.</title>
        <authorList>
            <person name="Kaur S."/>
            <person name="Stinson S.A."/>
            <person name="diCenzo G.C."/>
        </authorList>
    </citation>
    <scope>NUCLEOTIDE SEQUENCE</scope>
    <source>
        <strain evidence="3">QUZm001</strain>
    </source>
</reference>
<proteinExistence type="predicted"/>
<keyword evidence="1" id="KW-0472">Membrane</keyword>
<keyword evidence="4" id="KW-1185">Reference proteome</keyword>
<evidence type="ECO:0000256" key="2">
    <source>
        <dbReference type="SAM" id="SignalP"/>
    </source>
</evidence>
<accession>A0AA38IPT3</accession>
<keyword evidence="1" id="KW-1133">Transmembrane helix</keyword>
<evidence type="ECO:0000313" key="4">
    <source>
        <dbReference type="Proteomes" id="UP001168821"/>
    </source>
</evidence>
<evidence type="ECO:0000256" key="1">
    <source>
        <dbReference type="SAM" id="Phobius"/>
    </source>
</evidence>
<evidence type="ECO:0000313" key="3">
    <source>
        <dbReference type="EMBL" id="KAJ3658182.1"/>
    </source>
</evidence>